<keyword evidence="1" id="KW-0812">Transmembrane</keyword>
<keyword evidence="1" id="KW-0472">Membrane</keyword>
<accession>A0AAD7A3E9</accession>
<feature type="non-terminal residue" evidence="2">
    <location>
        <position position="146"/>
    </location>
</feature>
<protein>
    <submittedName>
        <fullName evidence="2">Uncharacterized protein</fullName>
    </submittedName>
</protein>
<reference evidence="2" key="1">
    <citation type="submission" date="2023-03" db="EMBL/GenBank/DDBJ databases">
        <title>Massive genome expansion in bonnet fungi (Mycena s.s.) driven by repeated elements and novel gene families across ecological guilds.</title>
        <authorList>
            <consortium name="Lawrence Berkeley National Laboratory"/>
            <person name="Harder C.B."/>
            <person name="Miyauchi S."/>
            <person name="Viragh M."/>
            <person name="Kuo A."/>
            <person name="Thoen E."/>
            <person name="Andreopoulos B."/>
            <person name="Lu D."/>
            <person name="Skrede I."/>
            <person name="Drula E."/>
            <person name="Henrissat B."/>
            <person name="Morin E."/>
            <person name="Kohler A."/>
            <person name="Barry K."/>
            <person name="LaButti K."/>
            <person name="Morin E."/>
            <person name="Salamov A."/>
            <person name="Lipzen A."/>
            <person name="Mereny Z."/>
            <person name="Hegedus B."/>
            <person name="Baldrian P."/>
            <person name="Stursova M."/>
            <person name="Weitz H."/>
            <person name="Taylor A."/>
            <person name="Grigoriev I.V."/>
            <person name="Nagy L.G."/>
            <person name="Martin F."/>
            <person name="Kauserud H."/>
        </authorList>
    </citation>
    <scope>NUCLEOTIDE SEQUENCE</scope>
    <source>
        <strain evidence="2">CBHHK002</strain>
    </source>
</reference>
<dbReference type="EMBL" id="JARIHO010000016">
    <property type="protein sequence ID" value="KAJ7348802.1"/>
    <property type="molecule type" value="Genomic_DNA"/>
</dbReference>
<gene>
    <name evidence="2" type="ORF">DFH08DRAFT_863526</name>
</gene>
<evidence type="ECO:0000256" key="1">
    <source>
        <dbReference type="SAM" id="Phobius"/>
    </source>
</evidence>
<feature type="transmembrane region" description="Helical" evidence="1">
    <location>
        <begin position="36"/>
        <end position="57"/>
    </location>
</feature>
<evidence type="ECO:0000313" key="3">
    <source>
        <dbReference type="Proteomes" id="UP001218218"/>
    </source>
</evidence>
<feature type="non-terminal residue" evidence="2">
    <location>
        <position position="1"/>
    </location>
</feature>
<sequence>MFDSEYNLWLSILGVFLSEVILVLRTWAFWDRRRTLLIWLIILTTCTLVASIVTTQLELKSLHYIPTTGVGCTLAKAGSIIIFAYLSIIILKTTIVVLTAVKVSRVLRYSRQPWLVQLYRDGDSTNISTVATHLWLQAWFSTSTFS</sequence>
<keyword evidence="1" id="KW-1133">Transmembrane helix</keyword>
<organism evidence="2 3">
    <name type="scientific">Mycena albidolilacea</name>
    <dbReference type="NCBI Taxonomy" id="1033008"/>
    <lineage>
        <taxon>Eukaryota</taxon>
        <taxon>Fungi</taxon>
        <taxon>Dikarya</taxon>
        <taxon>Basidiomycota</taxon>
        <taxon>Agaricomycotina</taxon>
        <taxon>Agaricomycetes</taxon>
        <taxon>Agaricomycetidae</taxon>
        <taxon>Agaricales</taxon>
        <taxon>Marasmiineae</taxon>
        <taxon>Mycenaceae</taxon>
        <taxon>Mycena</taxon>
    </lineage>
</organism>
<name>A0AAD7A3E9_9AGAR</name>
<proteinExistence type="predicted"/>
<evidence type="ECO:0000313" key="2">
    <source>
        <dbReference type="EMBL" id="KAJ7348802.1"/>
    </source>
</evidence>
<comment type="caution">
    <text evidence="2">The sequence shown here is derived from an EMBL/GenBank/DDBJ whole genome shotgun (WGS) entry which is preliminary data.</text>
</comment>
<keyword evidence="3" id="KW-1185">Reference proteome</keyword>
<feature type="transmembrane region" description="Helical" evidence="1">
    <location>
        <begin position="6"/>
        <end position="24"/>
    </location>
</feature>
<dbReference type="AlphaFoldDB" id="A0AAD7A3E9"/>
<feature type="transmembrane region" description="Helical" evidence="1">
    <location>
        <begin position="77"/>
        <end position="101"/>
    </location>
</feature>
<dbReference type="Proteomes" id="UP001218218">
    <property type="component" value="Unassembled WGS sequence"/>
</dbReference>